<dbReference type="AlphaFoldDB" id="C1N939"/>
<keyword evidence="2" id="KW-1133">Transmembrane helix</keyword>
<keyword evidence="2" id="KW-0472">Membrane</keyword>
<name>C1N939_MICPC</name>
<protein>
    <submittedName>
        <fullName evidence="3">Predicted protein</fullName>
    </submittedName>
</protein>
<reference evidence="3 4" key="1">
    <citation type="journal article" date="2009" name="Science">
        <title>Green evolution and dynamic adaptations revealed by genomes of the marine picoeukaryotes Micromonas.</title>
        <authorList>
            <person name="Worden A.Z."/>
            <person name="Lee J.H."/>
            <person name="Mock T."/>
            <person name="Rouze P."/>
            <person name="Simmons M.P."/>
            <person name="Aerts A.L."/>
            <person name="Allen A.E."/>
            <person name="Cuvelier M.L."/>
            <person name="Derelle E."/>
            <person name="Everett M.V."/>
            <person name="Foulon E."/>
            <person name="Grimwood J."/>
            <person name="Gundlach H."/>
            <person name="Henrissat B."/>
            <person name="Napoli C."/>
            <person name="McDonald S.M."/>
            <person name="Parker M.S."/>
            <person name="Rombauts S."/>
            <person name="Salamov A."/>
            <person name="Von Dassow P."/>
            <person name="Badger J.H."/>
            <person name="Coutinho P.M."/>
            <person name="Demir E."/>
            <person name="Dubchak I."/>
            <person name="Gentemann C."/>
            <person name="Eikrem W."/>
            <person name="Gready J.E."/>
            <person name="John U."/>
            <person name="Lanier W."/>
            <person name="Lindquist E.A."/>
            <person name="Lucas S."/>
            <person name="Mayer K.F."/>
            <person name="Moreau H."/>
            <person name="Not F."/>
            <person name="Otillar R."/>
            <person name="Panaud O."/>
            <person name="Pangilinan J."/>
            <person name="Paulsen I."/>
            <person name="Piegu B."/>
            <person name="Poliakov A."/>
            <person name="Robbens S."/>
            <person name="Schmutz J."/>
            <person name="Toulza E."/>
            <person name="Wyss T."/>
            <person name="Zelensky A."/>
            <person name="Zhou K."/>
            <person name="Armbrust E.V."/>
            <person name="Bhattacharya D."/>
            <person name="Goodenough U.W."/>
            <person name="Van de Peer Y."/>
            <person name="Grigoriev I.V."/>
        </authorList>
    </citation>
    <scope>NUCLEOTIDE SEQUENCE [LARGE SCALE GENOMIC DNA]</scope>
    <source>
        <strain evidence="3 4">CCMP1545</strain>
    </source>
</reference>
<evidence type="ECO:0000256" key="1">
    <source>
        <dbReference type="SAM" id="MobiDB-lite"/>
    </source>
</evidence>
<evidence type="ECO:0000313" key="3">
    <source>
        <dbReference type="EMBL" id="EEH51293.1"/>
    </source>
</evidence>
<proteinExistence type="predicted"/>
<feature type="region of interest" description="Disordered" evidence="1">
    <location>
        <begin position="55"/>
        <end position="88"/>
    </location>
</feature>
<evidence type="ECO:0000256" key="2">
    <source>
        <dbReference type="SAM" id="Phobius"/>
    </source>
</evidence>
<sequence length="88" mass="9001">MTRLDALPPSHWAKKRATGNYVIAGSLLCFAGGVYAYTMNAVQSKDDIDVAIARREGGKGDEGGKGGGGGRGGGSMWSNANKKAKGGK</sequence>
<dbReference type="KEGG" id="mpp:MICPUCDRAFT_54353"/>
<feature type="transmembrane region" description="Helical" evidence="2">
    <location>
        <begin position="20"/>
        <end position="38"/>
    </location>
</feature>
<keyword evidence="2" id="KW-0812">Transmembrane</keyword>
<feature type="compositionally biased region" description="Basic and acidic residues" evidence="1">
    <location>
        <begin position="55"/>
        <end position="64"/>
    </location>
</feature>
<keyword evidence="4" id="KW-1185">Reference proteome</keyword>
<evidence type="ECO:0000313" key="4">
    <source>
        <dbReference type="Proteomes" id="UP000001876"/>
    </source>
</evidence>
<dbReference type="OMA" id="AYTMNAV"/>
<dbReference type="Proteomes" id="UP000001876">
    <property type="component" value="Unassembled WGS sequence"/>
</dbReference>
<accession>C1N939</accession>
<organism evidence="4">
    <name type="scientific">Micromonas pusilla (strain CCMP1545)</name>
    <name type="common">Picoplanktonic green alga</name>
    <dbReference type="NCBI Taxonomy" id="564608"/>
    <lineage>
        <taxon>Eukaryota</taxon>
        <taxon>Viridiplantae</taxon>
        <taxon>Chlorophyta</taxon>
        <taxon>Mamiellophyceae</taxon>
        <taxon>Mamiellales</taxon>
        <taxon>Mamiellaceae</taxon>
        <taxon>Micromonas</taxon>
    </lineage>
</organism>
<dbReference type="OrthoDB" id="10018333at2759"/>
<dbReference type="RefSeq" id="XP_003064388.1">
    <property type="nucleotide sequence ID" value="XM_003064342.1"/>
</dbReference>
<feature type="compositionally biased region" description="Gly residues" evidence="1">
    <location>
        <begin position="65"/>
        <end position="75"/>
    </location>
</feature>
<dbReference type="EMBL" id="GG663751">
    <property type="protein sequence ID" value="EEH51293.1"/>
    <property type="molecule type" value="Genomic_DNA"/>
</dbReference>
<dbReference type="GeneID" id="9689829"/>
<gene>
    <name evidence="3" type="ORF">MICPUCDRAFT_54353</name>
</gene>